<evidence type="ECO:0000313" key="2">
    <source>
        <dbReference type="Proteomes" id="UP000521075"/>
    </source>
</evidence>
<dbReference type="RefSeq" id="WP_179699623.1">
    <property type="nucleotide sequence ID" value="NZ_BAAAHA010000004.1"/>
</dbReference>
<dbReference type="EMBL" id="JACCHJ010000001">
    <property type="protein sequence ID" value="NYK08574.1"/>
    <property type="molecule type" value="Genomic_DNA"/>
</dbReference>
<dbReference type="AlphaFoldDB" id="A0A853DPV1"/>
<evidence type="ECO:0000313" key="1">
    <source>
        <dbReference type="EMBL" id="NYK08574.1"/>
    </source>
</evidence>
<sequence>MDQAPDLDAEAAKIVADAEAAAREAEGLLDELERRVESGDAGVTRDEVEAAEKNRNWLQKLIVGAKTRAEDLREQNRLAKLTNLRDRVLAEAPADGAGLLAQLQALRAASLEVVKLADKASADTRGWVSEALALDVPDKGVISPAHAGLGVSAAGDVLVDDVVVRPVDAKSLFRLLFFEVQNGFLPTPDESSVLAAFDIARDMGKATK</sequence>
<organism evidence="1 2">
    <name type="scientific">Leifsonia naganoensis</name>
    <dbReference type="NCBI Taxonomy" id="150025"/>
    <lineage>
        <taxon>Bacteria</taxon>
        <taxon>Bacillati</taxon>
        <taxon>Actinomycetota</taxon>
        <taxon>Actinomycetes</taxon>
        <taxon>Micrococcales</taxon>
        <taxon>Microbacteriaceae</taxon>
        <taxon>Leifsonia</taxon>
    </lineage>
</organism>
<comment type="caution">
    <text evidence="1">The sequence shown here is derived from an EMBL/GenBank/DDBJ whole genome shotgun (WGS) entry which is preliminary data.</text>
</comment>
<dbReference type="Proteomes" id="UP000521075">
    <property type="component" value="Unassembled WGS sequence"/>
</dbReference>
<name>A0A853DPV1_9MICO</name>
<proteinExistence type="predicted"/>
<keyword evidence="2" id="KW-1185">Reference proteome</keyword>
<accession>A0A853DPV1</accession>
<protein>
    <submittedName>
        <fullName evidence="1">Uncharacterized protein</fullName>
    </submittedName>
</protein>
<reference evidence="1 2" key="1">
    <citation type="submission" date="2020-07" db="EMBL/GenBank/DDBJ databases">
        <title>Sequencing the genomes of 1000 actinobacteria strains.</title>
        <authorList>
            <person name="Klenk H.-P."/>
        </authorList>
    </citation>
    <scope>NUCLEOTIDE SEQUENCE [LARGE SCALE GENOMIC DNA]</scope>
    <source>
        <strain evidence="1 2">DSM 15166</strain>
    </source>
</reference>
<gene>
    <name evidence="1" type="ORF">HNR14_000455</name>
</gene>